<proteinExistence type="predicted"/>
<feature type="compositionally biased region" description="Acidic residues" evidence="1">
    <location>
        <begin position="391"/>
        <end position="416"/>
    </location>
</feature>
<keyword evidence="4" id="KW-1185">Reference proteome</keyword>
<organism evidence="4">
    <name type="scientific">Caenorhabditis brenneri</name>
    <name type="common">Nematode worm</name>
    <dbReference type="NCBI Taxonomy" id="135651"/>
    <lineage>
        <taxon>Eukaryota</taxon>
        <taxon>Metazoa</taxon>
        <taxon>Ecdysozoa</taxon>
        <taxon>Nematoda</taxon>
        <taxon>Chromadorea</taxon>
        <taxon>Rhabditida</taxon>
        <taxon>Rhabditina</taxon>
        <taxon>Rhabditomorpha</taxon>
        <taxon>Rhabditoidea</taxon>
        <taxon>Rhabditidae</taxon>
        <taxon>Peloderinae</taxon>
        <taxon>Caenorhabditis</taxon>
    </lineage>
</organism>
<evidence type="ECO:0000313" key="4">
    <source>
        <dbReference type="Proteomes" id="UP000008068"/>
    </source>
</evidence>
<dbReference type="PANTHER" id="PTHR21503">
    <property type="entry name" value="F-BOX-CONTAINING HYPOTHETICAL PROTEIN C.ELEGANS"/>
    <property type="match status" value="1"/>
</dbReference>
<dbReference type="PROSITE" id="PS50181">
    <property type="entry name" value="FBOX"/>
    <property type="match status" value="1"/>
</dbReference>
<protein>
    <recommendedName>
        <fullName evidence="2">F-box domain-containing protein</fullName>
    </recommendedName>
</protein>
<evidence type="ECO:0000313" key="3">
    <source>
        <dbReference type="EMBL" id="EGT48837.1"/>
    </source>
</evidence>
<feature type="domain" description="F-box" evidence="2">
    <location>
        <begin position="2"/>
        <end position="52"/>
    </location>
</feature>
<evidence type="ECO:0000259" key="2">
    <source>
        <dbReference type="PROSITE" id="PS50181"/>
    </source>
</evidence>
<dbReference type="InterPro" id="IPR001810">
    <property type="entry name" value="F-box_dom"/>
</dbReference>
<gene>
    <name evidence="3" type="ORF">CAEBREN_20275</name>
</gene>
<feature type="region of interest" description="Disordered" evidence="1">
    <location>
        <begin position="375"/>
        <end position="452"/>
    </location>
</feature>
<dbReference type="InParanoid" id="G0PA38"/>
<reference evidence="4" key="1">
    <citation type="submission" date="2011-07" db="EMBL/GenBank/DDBJ databases">
        <authorList>
            <consortium name="Caenorhabditis brenneri Sequencing and Analysis Consortium"/>
            <person name="Wilson R.K."/>
        </authorList>
    </citation>
    <scope>NUCLEOTIDE SEQUENCE [LARGE SCALE GENOMIC DNA]</scope>
    <source>
        <strain evidence="4">PB2801</strain>
    </source>
</reference>
<sequence length="452" mass="52104">MPLPLLRIPDVALEYIANHMSEVELLKISLCSRKADRALKRCGQKELTYFKTNISSLNYLEHFQLSLLEAGRAEGGVCAALRLNLVVNFYNYSVRIDVWHNGICVYALYFECLNKLDQFAGIQKSLVMKHTYIPVVSTEDKSTYTFWNNRADGLTFVLKCLNEKFRHVTHKLNVFTRLMPDASQILTKFVDYTVLPEVSLIGVNIEQGVQMSIEDFRYILENVKFRDQSEVDCEFSSCFKVNENFEFSSTVLCSKLFLYSGHWITLQYLLKCKHSNIMVAGSKFTNEEIRIYMKQWVDGNILDVEQVYVDMSEPFNVNYVLSGLQRCKLQCSWRNRRPDHLYVFIKGVGNKIAIIRKDWFNMEVYTDWNAVKVENDEEQTGGSERIKDNKEEGEENGDDDESSGDNGSEESEEEEDKSQGKCDVDEDMEDGKEDESDGDVNMKEDKGVSDSD</sequence>
<dbReference type="AlphaFoldDB" id="G0PA38"/>
<dbReference type="HOGENOM" id="CLU_048940_1_0_1"/>
<dbReference type="InterPro" id="IPR012885">
    <property type="entry name" value="F-box_Sdz-33"/>
</dbReference>
<evidence type="ECO:0000256" key="1">
    <source>
        <dbReference type="SAM" id="MobiDB-lite"/>
    </source>
</evidence>
<name>G0PA38_CAEBE</name>
<dbReference type="Pfam" id="PF07735">
    <property type="entry name" value="FBA_2"/>
    <property type="match status" value="1"/>
</dbReference>
<dbReference type="Proteomes" id="UP000008068">
    <property type="component" value="Unassembled WGS sequence"/>
</dbReference>
<feature type="compositionally biased region" description="Acidic residues" evidence="1">
    <location>
        <begin position="424"/>
        <end position="438"/>
    </location>
</feature>
<accession>G0PA38</accession>
<dbReference type="EMBL" id="GL380165">
    <property type="protein sequence ID" value="EGT48837.1"/>
    <property type="molecule type" value="Genomic_DNA"/>
</dbReference>
<feature type="compositionally biased region" description="Basic and acidic residues" evidence="1">
    <location>
        <begin position="440"/>
        <end position="452"/>
    </location>
</feature>